<dbReference type="AlphaFoldDB" id="A0A426XQY6"/>
<dbReference type="Proteomes" id="UP000287651">
    <property type="component" value="Unassembled WGS sequence"/>
</dbReference>
<proteinExistence type="predicted"/>
<evidence type="ECO:0000256" key="1">
    <source>
        <dbReference type="SAM" id="MobiDB-lite"/>
    </source>
</evidence>
<feature type="region of interest" description="Disordered" evidence="1">
    <location>
        <begin position="1"/>
        <end position="41"/>
    </location>
</feature>
<organism evidence="2 3">
    <name type="scientific">Ensete ventricosum</name>
    <name type="common">Abyssinian banana</name>
    <name type="synonym">Musa ensete</name>
    <dbReference type="NCBI Taxonomy" id="4639"/>
    <lineage>
        <taxon>Eukaryota</taxon>
        <taxon>Viridiplantae</taxon>
        <taxon>Streptophyta</taxon>
        <taxon>Embryophyta</taxon>
        <taxon>Tracheophyta</taxon>
        <taxon>Spermatophyta</taxon>
        <taxon>Magnoliopsida</taxon>
        <taxon>Liliopsida</taxon>
        <taxon>Zingiberales</taxon>
        <taxon>Musaceae</taxon>
        <taxon>Ensete</taxon>
    </lineage>
</organism>
<evidence type="ECO:0000313" key="2">
    <source>
        <dbReference type="EMBL" id="RRT41884.1"/>
    </source>
</evidence>
<gene>
    <name evidence="2" type="ORF">B296_00051166</name>
</gene>
<reference evidence="2 3" key="1">
    <citation type="journal article" date="2014" name="Agronomy (Basel)">
        <title>A Draft Genome Sequence for Ensete ventricosum, the Drought-Tolerant Tree Against Hunger.</title>
        <authorList>
            <person name="Harrison J."/>
            <person name="Moore K.A."/>
            <person name="Paszkiewicz K."/>
            <person name="Jones T."/>
            <person name="Grant M."/>
            <person name="Ambacheew D."/>
            <person name="Muzemil S."/>
            <person name="Studholme D.J."/>
        </authorList>
    </citation>
    <scope>NUCLEOTIDE SEQUENCE [LARGE SCALE GENOMIC DNA]</scope>
</reference>
<name>A0A426XQY6_ENSVE</name>
<sequence length="74" mass="7926">MAGACRGGACGRRQRLRPSRRGRLPVAWPQGASPRPGQLPVRCRPRATTLATGAVAHVNGVQCRRLRRAAATTQ</sequence>
<feature type="compositionally biased region" description="Gly residues" evidence="1">
    <location>
        <begin position="1"/>
        <end position="10"/>
    </location>
</feature>
<feature type="compositionally biased region" description="Basic residues" evidence="1">
    <location>
        <begin position="12"/>
        <end position="23"/>
    </location>
</feature>
<evidence type="ECO:0000313" key="3">
    <source>
        <dbReference type="Proteomes" id="UP000287651"/>
    </source>
</evidence>
<protein>
    <submittedName>
        <fullName evidence="2">Uncharacterized protein</fullName>
    </submittedName>
</protein>
<dbReference type="EMBL" id="AMZH03018225">
    <property type="protein sequence ID" value="RRT41884.1"/>
    <property type="molecule type" value="Genomic_DNA"/>
</dbReference>
<accession>A0A426XQY6</accession>
<comment type="caution">
    <text evidence="2">The sequence shown here is derived from an EMBL/GenBank/DDBJ whole genome shotgun (WGS) entry which is preliminary data.</text>
</comment>